<dbReference type="GO" id="GO:0003700">
    <property type="term" value="F:DNA-binding transcription factor activity"/>
    <property type="evidence" value="ECO:0007669"/>
    <property type="project" value="InterPro"/>
</dbReference>
<keyword evidence="2" id="KW-0812">Transmembrane</keyword>
<dbReference type="InterPro" id="IPR026749">
    <property type="entry name" value="Tmem135"/>
</dbReference>
<sequence length="899" mass="99824">MEASSISDSIYNPRSQPFLNLNTSDPSLPSDQHPHMASSHASTLDQDQQPFIKMEDLQLPVELASIHPASLQAPSKPTKKRKSWGQVLPEPKTSLPPRKRAKTEDEKEQRRIERIKRNRAAAHTSRERKRLEAEGLAERNDELTKQLAYAIAQIEACKVQLGGSLPQVTQEMVNEQLNGEIFSQRRASSTVDPRASFASSTPEYIDNEDSSCKSETQPTTPLPSHPIEATVYTSDETQHSAAMLPSFLPDSHPLPDFGQSSSMLSNAAYDDLVNVSFQDAADDGVLANAENFFDFDLFPDTNNLFDTTATLQADFSANHFGDGSSAANSSSSSSSSSSGKSIDPVLRNALRYTVSAKEYKLLHQYLISRAPAVKKRAPHPPRYEAIIDSKNDYNPAAIRAALRLFVATYSALKAWEIASARLFAKGTAAAPKPKNSLLKSPNIRLSASLSLILLFHRLLHRFFLRLRASLLDSNAAPFRRRNPRISKTLTSRLAPAIGASLAGFFLAVYPQDQLRITIAIYVCSRALEFLYNGLEDKGWFKGRPWWFGSWMLMPAACGQLLHAFVFDRDCFPESYGRFILKNSPQYIQQRPEDYPKHLRWPGTFEIVDNLAKIAKLRWPPFTSPILFPSNPQTLSTSLASISPITSPAHPAIHSLSCALLHPSDPSCMRTYVSYWVRAFPRVARFFTLTYAAFSLLRYKAFLRDPLTAFNRLAKSILRMSLFITGAIGTSWASICLFSALLPRTTLPTQRWFLGGALGGMWAFLDRRSGRGNFIYSARMSVDSLWKVGVKRGWWRGIKNGDVLLFVAGLALVGGVYEVDPKAVSGGVVRKSLGLLRGDGWIDRAVTGAKVVEEGKGDAMADLREEQELRARDDKAGGMQTGLEELDAIAQREDAEKKNE</sequence>
<keyword evidence="5" id="KW-1185">Reference proteome</keyword>
<dbReference type="Pfam" id="PF07716">
    <property type="entry name" value="bZIP_2"/>
    <property type="match status" value="1"/>
</dbReference>
<feature type="compositionally biased region" description="Basic and acidic residues" evidence="1">
    <location>
        <begin position="889"/>
        <end position="899"/>
    </location>
</feature>
<evidence type="ECO:0000259" key="3">
    <source>
        <dbReference type="PROSITE" id="PS00036"/>
    </source>
</evidence>
<dbReference type="OrthoDB" id="291792at2759"/>
<dbReference type="AlphaFoldDB" id="A0A4U0WMF4"/>
<evidence type="ECO:0000256" key="2">
    <source>
        <dbReference type="SAM" id="Phobius"/>
    </source>
</evidence>
<dbReference type="SUPFAM" id="SSF57959">
    <property type="entry name" value="Leucine zipper domain"/>
    <property type="match status" value="1"/>
</dbReference>
<keyword evidence="2" id="KW-1133">Transmembrane helix</keyword>
<feature type="region of interest" description="Disordered" evidence="1">
    <location>
        <begin position="68"/>
        <end position="133"/>
    </location>
</feature>
<evidence type="ECO:0000313" key="4">
    <source>
        <dbReference type="EMBL" id="TKA64404.1"/>
    </source>
</evidence>
<evidence type="ECO:0000313" key="5">
    <source>
        <dbReference type="Proteomes" id="UP000308768"/>
    </source>
</evidence>
<feature type="region of interest" description="Disordered" evidence="1">
    <location>
        <begin position="869"/>
        <end position="899"/>
    </location>
</feature>
<accession>A0A4U0WMF4</accession>
<feature type="domain" description="BZIP" evidence="3">
    <location>
        <begin position="114"/>
        <end position="128"/>
    </location>
</feature>
<dbReference type="PANTHER" id="PTHR12459">
    <property type="entry name" value="TRANSMEMBRANE PROTEIN 135-RELATED"/>
    <property type="match status" value="1"/>
</dbReference>
<dbReference type="Proteomes" id="UP000308768">
    <property type="component" value="Unassembled WGS sequence"/>
</dbReference>
<dbReference type="InterPro" id="IPR046347">
    <property type="entry name" value="bZIP_sf"/>
</dbReference>
<dbReference type="PROSITE" id="PS00036">
    <property type="entry name" value="BZIP_BASIC"/>
    <property type="match status" value="1"/>
</dbReference>
<feature type="region of interest" description="Disordered" evidence="1">
    <location>
        <begin position="1"/>
        <end position="56"/>
    </location>
</feature>
<feature type="compositionally biased region" description="Polar residues" evidence="1">
    <location>
        <begin position="1"/>
        <end position="30"/>
    </location>
</feature>
<name>A0A4U0WMF4_9PEZI</name>
<feature type="region of interest" description="Disordered" evidence="1">
    <location>
        <begin position="192"/>
        <end position="225"/>
    </location>
</feature>
<comment type="caution">
    <text evidence="4">The sequence shown here is derived from an EMBL/GenBank/DDBJ whole genome shotgun (WGS) entry which is preliminary data.</text>
</comment>
<dbReference type="SMART" id="SM00338">
    <property type="entry name" value="BRLZ"/>
    <property type="match status" value="1"/>
</dbReference>
<gene>
    <name evidence="4" type="ORF">B0A49_09450</name>
</gene>
<dbReference type="InterPro" id="IPR004827">
    <property type="entry name" value="bZIP"/>
</dbReference>
<feature type="transmembrane region" description="Helical" evidence="2">
    <location>
        <begin position="719"/>
        <end position="742"/>
    </location>
</feature>
<proteinExistence type="predicted"/>
<evidence type="ECO:0000256" key="1">
    <source>
        <dbReference type="SAM" id="MobiDB-lite"/>
    </source>
</evidence>
<dbReference type="PANTHER" id="PTHR12459:SF19">
    <property type="entry name" value="TRANSMEMBRANE PROTEIN 135 N-TERMINAL DOMAIN-CONTAINING PROTEIN"/>
    <property type="match status" value="1"/>
</dbReference>
<dbReference type="Gene3D" id="1.20.5.170">
    <property type="match status" value="1"/>
</dbReference>
<reference evidence="4 5" key="1">
    <citation type="submission" date="2017-03" db="EMBL/GenBank/DDBJ databases">
        <title>Genomes of endolithic fungi from Antarctica.</title>
        <authorList>
            <person name="Coleine C."/>
            <person name="Masonjones S."/>
            <person name="Stajich J.E."/>
        </authorList>
    </citation>
    <scope>NUCLEOTIDE SEQUENCE [LARGE SCALE GENOMIC DNA]</scope>
    <source>
        <strain evidence="4 5">CCFEE 5187</strain>
    </source>
</reference>
<feature type="compositionally biased region" description="Basic and acidic residues" evidence="1">
    <location>
        <begin position="102"/>
        <end position="112"/>
    </location>
</feature>
<feature type="compositionally biased region" description="Polar residues" evidence="1">
    <location>
        <begin position="192"/>
        <end position="202"/>
    </location>
</feature>
<protein>
    <recommendedName>
        <fullName evidence="3">BZIP domain-containing protein</fullName>
    </recommendedName>
</protein>
<keyword evidence="2" id="KW-0472">Membrane</keyword>
<dbReference type="EMBL" id="NAJN01001269">
    <property type="protein sequence ID" value="TKA64404.1"/>
    <property type="molecule type" value="Genomic_DNA"/>
</dbReference>
<feature type="compositionally biased region" description="Polar residues" evidence="1">
    <location>
        <begin position="39"/>
        <end position="49"/>
    </location>
</feature>
<organism evidence="4 5">
    <name type="scientific">Cryomyces minteri</name>
    <dbReference type="NCBI Taxonomy" id="331657"/>
    <lineage>
        <taxon>Eukaryota</taxon>
        <taxon>Fungi</taxon>
        <taxon>Dikarya</taxon>
        <taxon>Ascomycota</taxon>
        <taxon>Pezizomycotina</taxon>
        <taxon>Dothideomycetes</taxon>
        <taxon>Dothideomycetes incertae sedis</taxon>
        <taxon>Cryomyces</taxon>
    </lineage>
</organism>